<dbReference type="GO" id="GO:0016491">
    <property type="term" value="F:oxidoreductase activity"/>
    <property type="evidence" value="ECO:0007669"/>
    <property type="project" value="UniProtKB-KW"/>
</dbReference>
<dbReference type="PRINTS" id="PR00080">
    <property type="entry name" value="SDRFAMILY"/>
</dbReference>
<evidence type="ECO:0000256" key="1">
    <source>
        <dbReference type="ARBA" id="ARBA00006484"/>
    </source>
</evidence>
<dbReference type="CDD" id="cd05233">
    <property type="entry name" value="SDR_c"/>
    <property type="match status" value="1"/>
</dbReference>
<dbReference type="EMBL" id="FNVR01000002">
    <property type="protein sequence ID" value="SEF54351.1"/>
    <property type="molecule type" value="Genomic_DNA"/>
</dbReference>
<dbReference type="RefSeq" id="WP_103923257.1">
    <property type="nucleotide sequence ID" value="NZ_FNVR01000002.1"/>
</dbReference>
<feature type="domain" description="Ketoreductase" evidence="5">
    <location>
        <begin position="6"/>
        <end position="189"/>
    </location>
</feature>
<dbReference type="PRINTS" id="PR00081">
    <property type="entry name" value="GDHRDH"/>
</dbReference>
<keyword evidence="7" id="KW-1185">Reference proteome</keyword>
<accession>A0A1H5SWX7</accession>
<proteinExistence type="inferred from homology"/>
<dbReference type="PROSITE" id="PS00061">
    <property type="entry name" value="ADH_SHORT"/>
    <property type="match status" value="1"/>
</dbReference>
<keyword evidence="2" id="KW-0521">NADP</keyword>
<evidence type="ECO:0000256" key="2">
    <source>
        <dbReference type="ARBA" id="ARBA00022857"/>
    </source>
</evidence>
<dbReference type="InterPro" id="IPR036291">
    <property type="entry name" value="NAD(P)-bd_dom_sf"/>
</dbReference>
<dbReference type="AlphaFoldDB" id="A0A1H5SWX7"/>
<reference evidence="7" key="1">
    <citation type="submission" date="2016-10" db="EMBL/GenBank/DDBJ databases">
        <authorList>
            <person name="Varghese N."/>
            <person name="Submissions S."/>
        </authorList>
    </citation>
    <scope>NUCLEOTIDE SEQUENCE [LARGE SCALE GENOMIC DNA]</scope>
    <source>
        <strain evidence="7">DSM 17298</strain>
    </source>
</reference>
<evidence type="ECO:0000256" key="3">
    <source>
        <dbReference type="ARBA" id="ARBA00023002"/>
    </source>
</evidence>
<protein>
    <submittedName>
        <fullName evidence="6">Short-chain dehydrogenase</fullName>
    </submittedName>
</protein>
<name>A0A1H5SWX7_9BACT</name>
<dbReference type="Proteomes" id="UP000236736">
    <property type="component" value="Unassembled WGS sequence"/>
</dbReference>
<sequence length="263" mass="28463">MEQSNQVVWITGASSGLGKGMALEFASQGAKLAVSARRMDLLEEVVKEIEAKGGIANAYHCDVLDSQSIKNCVDEIIRDFGKLDVAIANAGYGVLGKIEDLNEADWSRQLAVNVTGLALSCKFALPHLRKTKGRLVLLGSVAAFVPNPGTGAYGASKAAVHNMGESLQMELKGTGVSCTIIHPGMVESNITRVDNEGNFHPERQDPRPAKLMWTTEKAAKVMVKAIEKRKSVFVFTGHGKFIVFLAKYFPSLGRMIKDKMSPK</sequence>
<dbReference type="Gene3D" id="3.40.50.720">
    <property type="entry name" value="NAD(P)-binding Rossmann-like Domain"/>
    <property type="match status" value="1"/>
</dbReference>
<gene>
    <name evidence="6" type="ORF">SAMN03080598_00532</name>
</gene>
<dbReference type="OrthoDB" id="822355at2"/>
<keyword evidence="3" id="KW-0560">Oxidoreductase</keyword>
<evidence type="ECO:0000256" key="4">
    <source>
        <dbReference type="RuleBase" id="RU000363"/>
    </source>
</evidence>
<evidence type="ECO:0000313" key="7">
    <source>
        <dbReference type="Proteomes" id="UP000236736"/>
    </source>
</evidence>
<dbReference type="SMART" id="SM00822">
    <property type="entry name" value="PKS_KR"/>
    <property type="match status" value="1"/>
</dbReference>
<dbReference type="InterPro" id="IPR020904">
    <property type="entry name" value="Sc_DH/Rdtase_CS"/>
</dbReference>
<dbReference type="STRING" id="1120964.GCA_001313265_01025"/>
<evidence type="ECO:0000259" key="5">
    <source>
        <dbReference type="SMART" id="SM00822"/>
    </source>
</evidence>
<dbReference type="InterPro" id="IPR057326">
    <property type="entry name" value="KR_dom"/>
</dbReference>
<comment type="similarity">
    <text evidence="1 4">Belongs to the short-chain dehydrogenases/reductases (SDR) family.</text>
</comment>
<dbReference type="PANTHER" id="PTHR43391:SF14">
    <property type="entry name" value="DEHYDROGENASE_REDUCTASE SDR FAMILY PROTEIN 7-LIKE"/>
    <property type="match status" value="1"/>
</dbReference>
<evidence type="ECO:0000313" key="6">
    <source>
        <dbReference type="EMBL" id="SEF54351.1"/>
    </source>
</evidence>
<dbReference type="Pfam" id="PF00106">
    <property type="entry name" value="adh_short"/>
    <property type="match status" value="1"/>
</dbReference>
<dbReference type="SUPFAM" id="SSF51735">
    <property type="entry name" value="NAD(P)-binding Rossmann-fold domains"/>
    <property type="match status" value="1"/>
</dbReference>
<dbReference type="PANTHER" id="PTHR43391">
    <property type="entry name" value="RETINOL DEHYDROGENASE-RELATED"/>
    <property type="match status" value="1"/>
</dbReference>
<dbReference type="InterPro" id="IPR002347">
    <property type="entry name" value="SDR_fam"/>
</dbReference>
<organism evidence="6 7">
    <name type="scientific">Algoriphagus boritolerans DSM 17298 = JCM 18970</name>
    <dbReference type="NCBI Taxonomy" id="1120964"/>
    <lineage>
        <taxon>Bacteria</taxon>
        <taxon>Pseudomonadati</taxon>
        <taxon>Bacteroidota</taxon>
        <taxon>Cytophagia</taxon>
        <taxon>Cytophagales</taxon>
        <taxon>Cyclobacteriaceae</taxon>
        <taxon>Algoriphagus</taxon>
    </lineage>
</organism>